<dbReference type="AlphaFoldDB" id="A0AAW1WCI2"/>
<dbReference type="EMBL" id="JBEDUW010000006">
    <property type="protein sequence ID" value="KAK9921209.1"/>
    <property type="molecule type" value="Genomic_DNA"/>
</dbReference>
<name>A0AAW1WCI2_RUBAR</name>
<organism evidence="1 2">
    <name type="scientific">Rubus argutus</name>
    <name type="common">Southern blackberry</name>
    <dbReference type="NCBI Taxonomy" id="59490"/>
    <lineage>
        <taxon>Eukaryota</taxon>
        <taxon>Viridiplantae</taxon>
        <taxon>Streptophyta</taxon>
        <taxon>Embryophyta</taxon>
        <taxon>Tracheophyta</taxon>
        <taxon>Spermatophyta</taxon>
        <taxon>Magnoliopsida</taxon>
        <taxon>eudicotyledons</taxon>
        <taxon>Gunneridae</taxon>
        <taxon>Pentapetalae</taxon>
        <taxon>rosids</taxon>
        <taxon>fabids</taxon>
        <taxon>Rosales</taxon>
        <taxon>Rosaceae</taxon>
        <taxon>Rosoideae</taxon>
        <taxon>Rosoideae incertae sedis</taxon>
        <taxon>Rubus</taxon>
    </lineage>
</organism>
<proteinExistence type="predicted"/>
<reference evidence="1 2" key="1">
    <citation type="journal article" date="2023" name="G3 (Bethesda)">
        <title>A chromosome-length genome assembly and annotation of blackberry (Rubus argutus, cv. 'Hillquist').</title>
        <authorList>
            <person name="Bruna T."/>
            <person name="Aryal R."/>
            <person name="Dudchenko O."/>
            <person name="Sargent D.J."/>
            <person name="Mead D."/>
            <person name="Buti M."/>
            <person name="Cavallini A."/>
            <person name="Hytonen T."/>
            <person name="Andres J."/>
            <person name="Pham M."/>
            <person name="Weisz D."/>
            <person name="Mascagni F."/>
            <person name="Usai G."/>
            <person name="Natali L."/>
            <person name="Bassil N."/>
            <person name="Fernandez G.E."/>
            <person name="Lomsadze A."/>
            <person name="Armour M."/>
            <person name="Olukolu B."/>
            <person name="Poorten T."/>
            <person name="Britton C."/>
            <person name="Davik J."/>
            <person name="Ashrafi H."/>
            <person name="Aiden E.L."/>
            <person name="Borodovsky M."/>
            <person name="Worthington M."/>
        </authorList>
    </citation>
    <scope>NUCLEOTIDE SEQUENCE [LARGE SCALE GENOMIC DNA]</scope>
    <source>
        <strain evidence="1">PI 553951</strain>
    </source>
</reference>
<comment type="caution">
    <text evidence="1">The sequence shown here is derived from an EMBL/GenBank/DDBJ whole genome shotgun (WGS) entry which is preliminary data.</text>
</comment>
<protein>
    <submittedName>
        <fullName evidence="1">Uncharacterized protein</fullName>
    </submittedName>
</protein>
<sequence>MKLVINVAFQPQNNHSCFMEEAKEVYELDEESNCNSIVTKEDFRDDTVKEVEAEKKLDVHEANSRPKEGFEQLVREADVHEEQIL</sequence>
<keyword evidence="2" id="KW-1185">Reference proteome</keyword>
<evidence type="ECO:0000313" key="1">
    <source>
        <dbReference type="EMBL" id="KAK9921209.1"/>
    </source>
</evidence>
<gene>
    <name evidence="1" type="ORF">M0R45_029729</name>
</gene>
<accession>A0AAW1WCI2</accession>
<evidence type="ECO:0000313" key="2">
    <source>
        <dbReference type="Proteomes" id="UP001457282"/>
    </source>
</evidence>
<dbReference type="Proteomes" id="UP001457282">
    <property type="component" value="Unassembled WGS sequence"/>
</dbReference>